<dbReference type="OrthoDB" id="9771859at2"/>
<dbReference type="EMBL" id="BAWO01000021">
    <property type="protein sequence ID" value="GAJ39460.1"/>
    <property type="molecule type" value="Genomic_DNA"/>
</dbReference>
<dbReference type="HAMAP" id="MF_00542">
    <property type="entry name" value="Butyrate_kinase"/>
    <property type="match status" value="1"/>
</dbReference>
<dbReference type="GO" id="GO:0005524">
    <property type="term" value="F:ATP binding"/>
    <property type="evidence" value="ECO:0007669"/>
    <property type="project" value="UniProtKB-KW"/>
</dbReference>
<dbReference type="SUPFAM" id="SSF53067">
    <property type="entry name" value="Actin-like ATPase domain"/>
    <property type="match status" value="2"/>
</dbReference>
<dbReference type="CDD" id="cd24011">
    <property type="entry name" value="ASKHA_NBD_BK"/>
    <property type="match status" value="1"/>
</dbReference>
<evidence type="ECO:0000256" key="8">
    <source>
        <dbReference type="ARBA" id="ARBA00048596"/>
    </source>
</evidence>
<dbReference type="InterPro" id="IPR043129">
    <property type="entry name" value="ATPase_NBD"/>
</dbReference>
<dbReference type="NCBIfam" id="TIGR02707">
    <property type="entry name" value="butyr_kinase"/>
    <property type="match status" value="1"/>
</dbReference>
<dbReference type="PROSITE" id="PS01075">
    <property type="entry name" value="ACETATE_KINASE_1"/>
    <property type="match status" value="1"/>
</dbReference>
<comment type="similarity">
    <text evidence="2 9 10">Belongs to the acetokinase family.</text>
</comment>
<dbReference type="GO" id="GO:0047761">
    <property type="term" value="F:butyrate kinase activity"/>
    <property type="evidence" value="ECO:0007669"/>
    <property type="project" value="UniProtKB-UniRule"/>
</dbReference>
<dbReference type="GO" id="GO:0005737">
    <property type="term" value="C:cytoplasm"/>
    <property type="evidence" value="ECO:0007669"/>
    <property type="project" value="UniProtKB-SubCell"/>
</dbReference>
<gene>
    <name evidence="9 11" type="primary">buk</name>
    <name evidence="11" type="ORF">GCA01S_021_00140</name>
</gene>
<dbReference type="InterPro" id="IPR023865">
    <property type="entry name" value="Aliphatic_acid_kinase_CS"/>
</dbReference>
<keyword evidence="5 9" id="KW-0547">Nucleotide-binding</keyword>
<comment type="catalytic activity">
    <reaction evidence="8 9">
        <text>butanoate + ATP = butanoyl phosphate + ADP</text>
        <dbReference type="Rhea" id="RHEA:13585"/>
        <dbReference type="ChEBI" id="CHEBI:17968"/>
        <dbReference type="ChEBI" id="CHEBI:30616"/>
        <dbReference type="ChEBI" id="CHEBI:58079"/>
        <dbReference type="ChEBI" id="CHEBI:456216"/>
        <dbReference type="EC" id="2.7.2.7"/>
    </reaction>
</comment>
<protein>
    <recommendedName>
        <fullName evidence="9">Probable butyrate kinase</fullName>
        <shortName evidence="9">BK</shortName>
        <ecNumber evidence="9">2.7.2.7</ecNumber>
    </recommendedName>
    <alternativeName>
        <fullName evidence="9">Branched-chain carboxylic acid kinase</fullName>
    </alternativeName>
</protein>
<dbReference type="GO" id="GO:0006083">
    <property type="term" value="P:acetate metabolic process"/>
    <property type="evidence" value="ECO:0007669"/>
    <property type="project" value="TreeGrafter"/>
</dbReference>
<dbReference type="Pfam" id="PF00871">
    <property type="entry name" value="Acetate_kinase"/>
    <property type="match status" value="1"/>
</dbReference>
<evidence type="ECO:0000256" key="4">
    <source>
        <dbReference type="ARBA" id="ARBA00022679"/>
    </source>
</evidence>
<dbReference type="PANTHER" id="PTHR21060:SF3">
    <property type="entry name" value="BUTYRATE KINASE 2-RELATED"/>
    <property type="match status" value="1"/>
</dbReference>
<evidence type="ECO:0000256" key="6">
    <source>
        <dbReference type="ARBA" id="ARBA00022777"/>
    </source>
</evidence>
<comment type="subcellular location">
    <subcellularLocation>
        <location evidence="1 9">Cytoplasm</location>
    </subcellularLocation>
</comment>
<evidence type="ECO:0000256" key="2">
    <source>
        <dbReference type="ARBA" id="ARBA00008748"/>
    </source>
</evidence>
<keyword evidence="12" id="KW-1185">Reference proteome</keyword>
<evidence type="ECO:0000256" key="9">
    <source>
        <dbReference type="HAMAP-Rule" id="MF_00542"/>
    </source>
</evidence>
<dbReference type="PANTHER" id="PTHR21060">
    <property type="entry name" value="ACETATE KINASE"/>
    <property type="match status" value="1"/>
</dbReference>
<proteinExistence type="inferred from homology"/>
<evidence type="ECO:0000313" key="12">
    <source>
        <dbReference type="Proteomes" id="UP000023561"/>
    </source>
</evidence>
<accession>A0A023DDV1</accession>
<dbReference type="AlphaFoldDB" id="A0A023DDV1"/>
<sequence length="370" mass="40182">MQEQKFRILTINPGSTSTKIGVFENERSIFEKTIRHDAETLQRYPSIIDQYEFRKQTILDALDEEGINLSKLSAVCGRGGLLRPIEGGTYRVNEQMLEDLRKGYSGQHASNLGGILAHEIASALNIPAFIVDPVVVDELEPIARISGFALIERRSIFHALNQKAVARRVAKQLGKSYEELNLIVAHMGGGITVGAHKKGRVVDVNNGLDGEGPFSPERAGTVPAGDLVSLCFSGEYFRDEVMSMLVGKGGLVGYLGTNDAVKVEKMIEAGDEKAKLVYSAMAYQVAKEIGAASAVLEGQVDAIILTGGLAYGKQFVKEISDRVYWIADVIVHPGENELQALAEGALRVLSGEEKEKVYPSGNVVHTTVLR</sequence>
<dbReference type="InterPro" id="IPR011245">
    <property type="entry name" value="Butyrate_kin"/>
</dbReference>
<dbReference type="RefSeq" id="WP_017435231.1">
    <property type="nucleotide sequence ID" value="NZ_BAWO01000021.1"/>
</dbReference>
<keyword evidence="3 9" id="KW-0963">Cytoplasm</keyword>
<evidence type="ECO:0000256" key="5">
    <source>
        <dbReference type="ARBA" id="ARBA00022741"/>
    </source>
</evidence>
<keyword evidence="7 9" id="KW-0067">ATP-binding</keyword>
<dbReference type="InterPro" id="IPR000890">
    <property type="entry name" value="Aliphatic_acid_kin_short-chain"/>
</dbReference>
<dbReference type="Proteomes" id="UP000023561">
    <property type="component" value="Unassembled WGS sequence"/>
</dbReference>
<evidence type="ECO:0000256" key="1">
    <source>
        <dbReference type="ARBA" id="ARBA00004496"/>
    </source>
</evidence>
<keyword evidence="4 9" id="KW-0808">Transferase</keyword>
<dbReference type="PRINTS" id="PR00471">
    <property type="entry name" value="ACETATEKNASE"/>
</dbReference>
<dbReference type="GO" id="GO:0008776">
    <property type="term" value="F:acetate kinase activity"/>
    <property type="evidence" value="ECO:0007669"/>
    <property type="project" value="TreeGrafter"/>
</dbReference>
<dbReference type="PROSITE" id="PS01076">
    <property type="entry name" value="ACETATE_KINASE_2"/>
    <property type="match status" value="1"/>
</dbReference>
<dbReference type="EC" id="2.7.2.7" evidence="9"/>
<keyword evidence="6 9" id="KW-0418">Kinase</keyword>
<evidence type="ECO:0000256" key="7">
    <source>
        <dbReference type="ARBA" id="ARBA00022840"/>
    </source>
</evidence>
<reference evidence="11 12" key="1">
    <citation type="submission" date="2014-04" db="EMBL/GenBank/DDBJ databases">
        <title>Whole genome shotgun sequence of Geobacillus caldoxylosilyticus NBRC 107762.</title>
        <authorList>
            <person name="Hosoyama A."/>
            <person name="Hosoyama Y."/>
            <person name="Katano-Makiyama Y."/>
            <person name="Tsuchikane K."/>
            <person name="Ohji S."/>
            <person name="Ichikawa N."/>
            <person name="Yamazoe A."/>
            <person name="Fujita N."/>
        </authorList>
    </citation>
    <scope>NUCLEOTIDE SEQUENCE [LARGE SCALE GENOMIC DNA]</scope>
    <source>
        <strain evidence="11 12">NBRC 107762</strain>
    </source>
</reference>
<organism evidence="11 12">
    <name type="scientific">Parageobacillus caldoxylosilyticus NBRC 107762</name>
    <dbReference type="NCBI Taxonomy" id="1220594"/>
    <lineage>
        <taxon>Bacteria</taxon>
        <taxon>Bacillati</taxon>
        <taxon>Bacillota</taxon>
        <taxon>Bacilli</taxon>
        <taxon>Bacillales</taxon>
        <taxon>Anoxybacillaceae</taxon>
        <taxon>Saccharococcus</taxon>
    </lineage>
</organism>
<dbReference type="Gene3D" id="3.30.420.40">
    <property type="match status" value="2"/>
</dbReference>
<name>A0A023DDV1_9BACL</name>
<dbReference type="PIRSF" id="PIRSF036458">
    <property type="entry name" value="Butyrate_kin"/>
    <property type="match status" value="1"/>
</dbReference>
<dbReference type="NCBIfam" id="NF002834">
    <property type="entry name" value="PRK03011.1-5"/>
    <property type="match status" value="1"/>
</dbReference>
<evidence type="ECO:0000256" key="10">
    <source>
        <dbReference type="RuleBase" id="RU003835"/>
    </source>
</evidence>
<comment type="caution">
    <text evidence="11">The sequence shown here is derived from an EMBL/GenBank/DDBJ whole genome shotgun (WGS) entry which is preliminary data.</text>
</comment>
<evidence type="ECO:0000256" key="3">
    <source>
        <dbReference type="ARBA" id="ARBA00022490"/>
    </source>
</evidence>
<evidence type="ECO:0000313" key="11">
    <source>
        <dbReference type="EMBL" id="GAJ39460.1"/>
    </source>
</evidence>